<accession>A0A4Y1WPJ9</accession>
<keyword evidence="2" id="KW-1185">Reference proteome</keyword>
<dbReference type="STRING" id="1118061.GCA_000311925_00390"/>
<dbReference type="EMBL" id="AP019735">
    <property type="protein sequence ID" value="BBL03040.1"/>
    <property type="molecule type" value="Genomic_DNA"/>
</dbReference>
<gene>
    <name evidence="1" type="ORF">A5CBH24_03530</name>
</gene>
<protein>
    <submittedName>
        <fullName evidence="1">Uncharacterized protein</fullName>
    </submittedName>
</protein>
<sequence length="77" mass="8950">MKNQEITNKLTKKKIRFIDVAPAIKKEIAAELGCTVDTVNNALNLTYPTYGEQPDRIRRMARERGGFENTKIRWVRE</sequence>
<evidence type="ECO:0000313" key="2">
    <source>
        <dbReference type="Proteomes" id="UP000318946"/>
    </source>
</evidence>
<dbReference type="RefSeq" id="WP_141412013.1">
    <property type="nucleotide sequence ID" value="NZ_AP019735.1"/>
</dbReference>
<reference evidence="2" key="1">
    <citation type="submission" date="2019-06" db="EMBL/GenBank/DDBJ databases">
        <title>Alistipes onderdonkii subsp. vulgaris subsp. nov., Alistipes dispar sp. nov. and Alistipes communis sp. nov., isolated from human faeces, and creation of Alistipes onderdonkii subsp. onderdonkii subsp. nov.</title>
        <authorList>
            <person name="Sakamoto M."/>
            <person name="Ikeyama N."/>
            <person name="Ogata Y."/>
            <person name="Suda W."/>
            <person name="Iino T."/>
            <person name="Hattori M."/>
            <person name="Ohkuma M."/>
        </authorList>
    </citation>
    <scope>NUCLEOTIDE SEQUENCE [LARGE SCALE GENOMIC DNA]</scope>
    <source>
        <strain evidence="2">5CBH24</strain>
    </source>
</reference>
<dbReference type="AlphaFoldDB" id="A0A3D3YMK9"/>
<accession>A0A3D3YMK9</accession>
<proteinExistence type="predicted"/>
<organism evidence="1 2">
    <name type="scientific">Alistipes communis</name>
    <dbReference type="NCBI Taxonomy" id="2585118"/>
    <lineage>
        <taxon>Bacteria</taxon>
        <taxon>Pseudomonadati</taxon>
        <taxon>Bacteroidota</taxon>
        <taxon>Bacteroidia</taxon>
        <taxon>Bacteroidales</taxon>
        <taxon>Rikenellaceae</taxon>
        <taxon>Alistipes</taxon>
    </lineage>
</organism>
<dbReference type="GeneID" id="78341075"/>
<dbReference type="OrthoDB" id="9933767at2"/>
<evidence type="ECO:0000313" key="1">
    <source>
        <dbReference type="EMBL" id="BBL03040.1"/>
    </source>
</evidence>
<dbReference type="Proteomes" id="UP000318946">
    <property type="component" value="Chromosome"/>
</dbReference>
<name>A0A3D3YMK9_9BACT</name>
<dbReference type="KEGG" id="acou:A5CBH24_03530"/>